<sequence length="210" mass="23525">MRLRFQGSRCYACVRACRRIDPLKAAVLTIGSIQGGLTFNVISEVCTLKGTIRTFDEAVRKQMHCHLERVLASTCHMHEAGFELNYKWGGYPPLVNHANEVNRFNRIAGGIFGTNNAGPCHPVMAAEDFAYYLQHLPGCFMFVGAGNDSQGITAPHHHPNFDIDEKAMLYAGRLLKNEFFLTCMFPLMPGRLCLCRHIFGMKGALCIENR</sequence>
<proteinExistence type="predicted"/>
<dbReference type="STRING" id="147375.BXP28_02545"/>
<name>A0A2L1U256_9BACL</name>
<dbReference type="InterPro" id="IPR002933">
    <property type="entry name" value="Peptidase_M20"/>
</dbReference>
<organism evidence="1 2">
    <name type="scientific">Paenibacillus larvae subsp. larvae</name>
    <dbReference type="NCBI Taxonomy" id="147375"/>
    <lineage>
        <taxon>Bacteria</taxon>
        <taxon>Bacillati</taxon>
        <taxon>Bacillota</taxon>
        <taxon>Bacilli</taxon>
        <taxon>Bacillales</taxon>
        <taxon>Paenibacillaceae</taxon>
        <taxon>Paenibacillus</taxon>
    </lineage>
</organism>
<keyword evidence="1" id="KW-0378">Hydrolase</keyword>
<gene>
    <name evidence="1" type="ORF">ERICIII_02878</name>
</gene>
<dbReference type="PANTHER" id="PTHR11014">
    <property type="entry name" value="PEPTIDASE M20 FAMILY MEMBER"/>
    <property type="match status" value="1"/>
</dbReference>
<dbReference type="Pfam" id="PF01546">
    <property type="entry name" value="Peptidase_M20"/>
    <property type="match status" value="1"/>
</dbReference>
<evidence type="ECO:0000313" key="2">
    <source>
        <dbReference type="Proteomes" id="UP000239833"/>
    </source>
</evidence>
<accession>A0A2L1U256</accession>
<reference evidence="2" key="1">
    <citation type="submission" date="2017-02" db="EMBL/GenBank/DDBJ databases">
        <title>Delineation of Paenibacillus larvae strains originating from foulbrood outbreaks.</title>
        <authorList>
            <person name="Beims H."/>
            <person name="Bunk B."/>
            <person name="Sproeer C."/>
            <person name="Mohr K.I."/>
            <person name="Pradella S."/>
            <person name="Guenther G."/>
            <person name="Rohde M."/>
            <person name="von der Ohe W."/>
            <person name="Steinert M."/>
        </authorList>
    </citation>
    <scope>NUCLEOTIDE SEQUENCE [LARGE SCALE GENOMIC DNA]</scope>
    <source>
        <strain evidence="2">Eric_III</strain>
    </source>
</reference>
<dbReference type="PANTHER" id="PTHR11014:SF63">
    <property type="entry name" value="METALLOPEPTIDASE, PUTATIVE (AFU_ORTHOLOGUE AFUA_6G09600)-RELATED"/>
    <property type="match status" value="1"/>
</dbReference>
<evidence type="ECO:0000313" key="1">
    <source>
        <dbReference type="EMBL" id="AVF27011.1"/>
    </source>
</evidence>
<dbReference type="AlphaFoldDB" id="A0A2L1U256"/>
<dbReference type="SUPFAM" id="SSF53187">
    <property type="entry name" value="Zn-dependent exopeptidases"/>
    <property type="match status" value="1"/>
</dbReference>
<dbReference type="SUPFAM" id="SSF55031">
    <property type="entry name" value="Bacterial exopeptidase dimerisation domain"/>
    <property type="match status" value="1"/>
</dbReference>
<protein>
    <submittedName>
        <fullName evidence="1">Amidohydrolase-like protein</fullName>
    </submittedName>
</protein>
<dbReference type="GO" id="GO:0016787">
    <property type="term" value="F:hydrolase activity"/>
    <property type="evidence" value="ECO:0007669"/>
    <property type="project" value="UniProtKB-KW"/>
</dbReference>
<dbReference type="Gene3D" id="3.40.630.10">
    <property type="entry name" value="Zn peptidases"/>
    <property type="match status" value="1"/>
</dbReference>
<dbReference type="InterPro" id="IPR036264">
    <property type="entry name" value="Bact_exopeptidase_dim_dom"/>
</dbReference>
<dbReference type="EMBL" id="CP019655">
    <property type="protein sequence ID" value="AVF27011.1"/>
    <property type="molecule type" value="Genomic_DNA"/>
</dbReference>
<dbReference type="InterPro" id="IPR017439">
    <property type="entry name" value="Amidohydrolase"/>
</dbReference>
<dbReference type="Proteomes" id="UP000239833">
    <property type="component" value="Chromosome"/>
</dbReference>